<evidence type="ECO:0000313" key="3">
    <source>
        <dbReference type="EMBL" id="GIF74644.1"/>
    </source>
</evidence>
<dbReference type="EMBL" id="BONE01000033">
    <property type="protein sequence ID" value="GIF74644.1"/>
    <property type="molecule type" value="Genomic_DNA"/>
</dbReference>
<gene>
    <name evidence="3" type="ORF">Asi02nite_41620</name>
</gene>
<evidence type="ECO:0000256" key="1">
    <source>
        <dbReference type="ARBA" id="ARBA00006484"/>
    </source>
</evidence>
<name>A0ABQ4CTM4_9ACTN</name>
<evidence type="ECO:0000313" key="4">
    <source>
        <dbReference type="Proteomes" id="UP000604117"/>
    </source>
</evidence>
<dbReference type="Gene3D" id="3.40.50.720">
    <property type="entry name" value="NAD(P)-binding Rossmann-like Domain"/>
    <property type="match status" value="1"/>
</dbReference>
<dbReference type="PRINTS" id="PR00081">
    <property type="entry name" value="GDHRDH"/>
</dbReference>
<protein>
    <submittedName>
        <fullName evidence="3">Oxidoreductase</fullName>
    </submittedName>
</protein>
<reference evidence="3 4" key="1">
    <citation type="submission" date="2021-01" db="EMBL/GenBank/DDBJ databases">
        <title>Whole genome shotgun sequence of Asanoa siamensis NBRC 107932.</title>
        <authorList>
            <person name="Komaki H."/>
            <person name="Tamura T."/>
        </authorList>
    </citation>
    <scope>NUCLEOTIDE SEQUENCE [LARGE SCALE GENOMIC DNA]</scope>
    <source>
        <strain evidence="3 4">NBRC 107932</strain>
    </source>
</reference>
<keyword evidence="4" id="KW-1185">Reference proteome</keyword>
<proteinExistence type="inferred from homology"/>
<dbReference type="PANTHER" id="PTHR44196:SF1">
    <property type="entry name" value="DEHYDROGENASE_REDUCTASE SDR FAMILY MEMBER 7B"/>
    <property type="match status" value="1"/>
</dbReference>
<accession>A0ABQ4CTM4</accession>
<keyword evidence="2" id="KW-0560">Oxidoreductase</keyword>
<comment type="similarity">
    <text evidence="1">Belongs to the short-chain dehydrogenases/reductases (SDR) family.</text>
</comment>
<dbReference type="CDD" id="cd05233">
    <property type="entry name" value="SDR_c"/>
    <property type="match status" value="1"/>
</dbReference>
<dbReference type="Proteomes" id="UP000604117">
    <property type="component" value="Unassembled WGS sequence"/>
</dbReference>
<comment type="caution">
    <text evidence="3">The sequence shown here is derived from an EMBL/GenBank/DDBJ whole genome shotgun (WGS) entry which is preliminary data.</text>
</comment>
<dbReference type="SUPFAM" id="SSF51735">
    <property type="entry name" value="NAD(P)-binding Rossmann-fold domains"/>
    <property type="match status" value="1"/>
</dbReference>
<organism evidence="3 4">
    <name type="scientific">Asanoa siamensis</name>
    <dbReference type="NCBI Taxonomy" id="926357"/>
    <lineage>
        <taxon>Bacteria</taxon>
        <taxon>Bacillati</taxon>
        <taxon>Actinomycetota</taxon>
        <taxon>Actinomycetes</taxon>
        <taxon>Micromonosporales</taxon>
        <taxon>Micromonosporaceae</taxon>
        <taxon>Asanoa</taxon>
    </lineage>
</organism>
<dbReference type="InterPro" id="IPR036291">
    <property type="entry name" value="NAD(P)-bd_dom_sf"/>
</dbReference>
<dbReference type="PANTHER" id="PTHR44196">
    <property type="entry name" value="DEHYDROGENASE/REDUCTASE SDR FAMILY MEMBER 7B"/>
    <property type="match status" value="1"/>
</dbReference>
<dbReference type="Pfam" id="PF00106">
    <property type="entry name" value="adh_short"/>
    <property type="match status" value="1"/>
</dbReference>
<evidence type="ECO:0000256" key="2">
    <source>
        <dbReference type="ARBA" id="ARBA00023002"/>
    </source>
</evidence>
<dbReference type="RefSeq" id="WP_203715382.1">
    <property type="nucleotide sequence ID" value="NZ_BONE01000033.1"/>
</dbReference>
<dbReference type="InterPro" id="IPR002347">
    <property type="entry name" value="SDR_fam"/>
</dbReference>
<sequence length="245" mass="25842">MDLDGLHVAVTGAARDTGRLLAEAFAERGARVFLSARDLPAARAVADAINERGAGRAEAFHCDLAAPDSVRAFAAAVADRSSHLDVLVNNGAAYVEGEDLADASDDAIESVLAGGGTGTVLLTKHLLPLLRTSSRPDVVNMISACGEVGHHRSGAHPAFYAAKHAHAGFAEILSYRLRPEGIRVISLFPPDFVQDGPRRADGDLTARSVVDCVLFAVGQPRDCFIRAFHFEQVRRSGLGTTPAVP</sequence>